<evidence type="ECO:0000313" key="2">
    <source>
        <dbReference type="EMBL" id="EIM16855.1"/>
    </source>
</evidence>
<dbReference type="Proteomes" id="UP000003790">
    <property type="component" value="Chromosome"/>
</dbReference>
<dbReference type="InterPro" id="IPR004919">
    <property type="entry name" value="GmrSD_N"/>
</dbReference>
<evidence type="ECO:0000259" key="1">
    <source>
        <dbReference type="Pfam" id="PF03235"/>
    </source>
</evidence>
<evidence type="ECO:0000313" key="3">
    <source>
        <dbReference type="Proteomes" id="UP000003790"/>
    </source>
</evidence>
<comment type="caution">
    <text evidence="2">The sequence shown here is derived from an EMBL/GenBank/DDBJ whole genome shotgun (WGS) entry which is preliminary data.</text>
</comment>
<sequence length="352" mass="40145">MKNFDTRAYNISDFVEWNQTGLLELSPKFQRRSVWTEKAKSYLVDTVLRGKPIPKILITQTLNVGRNVRTVVDGQQRLRAILGFINGDFKISRAHNKDYAALTFDDLPEEVQSEFLKYEIGVDMLFDLTFEDILDIFARLNTYSVKLNPQELLNAQYLGYYKQSAYGLGFKYVSYWIAASVLSEKEVTRMAEAELSSDLLGALIEGIQPKKAIPNYFKKYDDNEDVAAEASVKFDQVMSIVGAIYPADQLKDTNYHRIHFFYTLFTSIAHCLFGLPDLPDAPRADITPDNLGQIRNALDEVSARYDEVTAKDALPPDEDYRDFIDASRRATTDLSTRKSRTKFICQKLAEAV</sequence>
<proteinExistence type="predicted"/>
<gene>
    <name evidence="2" type="ORF">PchlO6_3822</name>
</gene>
<dbReference type="PANTHER" id="PTHR39639:SF1">
    <property type="entry name" value="DUF262 DOMAIN-CONTAINING PROTEIN"/>
    <property type="match status" value="1"/>
</dbReference>
<dbReference type="EMBL" id="AHOT01000011">
    <property type="protein sequence ID" value="EIM16855.1"/>
    <property type="molecule type" value="Genomic_DNA"/>
</dbReference>
<dbReference type="RefSeq" id="WP_009049633.1">
    <property type="nucleotide sequence ID" value="NZ_CM001490.1"/>
</dbReference>
<reference evidence="2 3" key="1">
    <citation type="journal article" date="2012" name="PLoS Genet.">
        <title>Comparative Genomics of Plant-Associated Pseudomonas spp.: Insights into Diversity and Inheritance of Traits Involved in Multitrophic Interactions.</title>
        <authorList>
            <person name="Loper J.E."/>
            <person name="Hassan K.A."/>
            <person name="Mavrodi D.V."/>
            <person name="Davis E.W.II."/>
            <person name="Lim C.K."/>
            <person name="Shaffer B.T."/>
            <person name="Elbourne L.D."/>
            <person name="Stockwell V.O."/>
            <person name="Hartney S.L."/>
            <person name="Breakwell K."/>
            <person name="Henkels M.D."/>
            <person name="Tetu S.G."/>
            <person name="Rangel L.I."/>
            <person name="Kidarsa T.A."/>
            <person name="Wilson N.L."/>
            <person name="van de Mortel J.E."/>
            <person name="Song C."/>
            <person name="Blumhagen R."/>
            <person name="Radune D."/>
            <person name="Hostetler J.B."/>
            <person name="Brinkac L.M."/>
            <person name="Durkin A.S."/>
            <person name="Kluepfel D.A."/>
            <person name="Wechter W.P."/>
            <person name="Anderson A.J."/>
            <person name="Kim Y.C."/>
            <person name="Pierson L.S.III."/>
            <person name="Pierson E.A."/>
            <person name="Lindow S.E."/>
            <person name="Kobayashi D.Y."/>
            <person name="Raaijmakers J.M."/>
            <person name="Weller D.M."/>
            <person name="Thomashow L.S."/>
            <person name="Allen A.E."/>
            <person name="Paulsen I.T."/>
        </authorList>
    </citation>
    <scope>NUCLEOTIDE SEQUENCE [LARGE SCALE GENOMIC DNA]</scope>
    <source>
        <strain evidence="2 3">O6</strain>
    </source>
</reference>
<dbReference type="Pfam" id="PF03235">
    <property type="entry name" value="GmrSD_N"/>
    <property type="match status" value="1"/>
</dbReference>
<protein>
    <recommendedName>
        <fullName evidence="1">GmrSD restriction endonucleases N-terminal domain-containing protein</fullName>
    </recommendedName>
</protein>
<organism evidence="2 3">
    <name type="scientific">Pseudomonas chlororaphis O6</name>
    <dbReference type="NCBI Taxonomy" id="1037915"/>
    <lineage>
        <taxon>Bacteria</taxon>
        <taxon>Pseudomonadati</taxon>
        <taxon>Pseudomonadota</taxon>
        <taxon>Gammaproteobacteria</taxon>
        <taxon>Pseudomonadales</taxon>
        <taxon>Pseudomonadaceae</taxon>
        <taxon>Pseudomonas</taxon>
    </lineage>
</organism>
<name>A0AB33WVB6_9PSED</name>
<dbReference type="PANTHER" id="PTHR39639">
    <property type="entry name" value="CHROMOSOME 16, WHOLE GENOME SHOTGUN SEQUENCE"/>
    <property type="match status" value="1"/>
</dbReference>
<dbReference type="AlphaFoldDB" id="A0AB33WVB6"/>
<accession>A0AB33WVB6</accession>
<feature type="domain" description="GmrSD restriction endonucleases N-terminal" evidence="1">
    <location>
        <begin position="25"/>
        <end position="158"/>
    </location>
</feature>